<protein>
    <submittedName>
        <fullName evidence="2">Uncharacterized protein</fullName>
    </submittedName>
</protein>
<evidence type="ECO:0000313" key="3">
    <source>
        <dbReference type="Proteomes" id="UP000032309"/>
    </source>
</evidence>
<feature type="region of interest" description="Disordered" evidence="1">
    <location>
        <begin position="1"/>
        <end position="38"/>
    </location>
</feature>
<evidence type="ECO:0000256" key="1">
    <source>
        <dbReference type="SAM" id="MobiDB-lite"/>
    </source>
</evidence>
<keyword evidence="3" id="KW-1185">Reference proteome</keyword>
<gene>
    <name evidence="2" type="ORF">BROSI_A3696</name>
</gene>
<proteinExistence type="predicted"/>
<organism evidence="2 3">
    <name type="scientific">Candidatus Brocadia sinica JPN1</name>
    <dbReference type="NCBI Taxonomy" id="1197129"/>
    <lineage>
        <taxon>Bacteria</taxon>
        <taxon>Pseudomonadati</taxon>
        <taxon>Planctomycetota</taxon>
        <taxon>Candidatus Brocadiia</taxon>
        <taxon>Candidatus Brocadiales</taxon>
        <taxon>Candidatus Brocadiaceae</taxon>
        <taxon>Candidatus Brocadia</taxon>
    </lineage>
</organism>
<reference evidence="3" key="1">
    <citation type="journal article" date="2015" name="Genome Announc.">
        <title>Draft Genome Sequence of an Anaerobic Ammonium-Oxidizing Bacterium, "Candidatus Brocadia sinica".</title>
        <authorList>
            <person name="Oshiki M."/>
            <person name="Shinyako-Hata K."/>
            <person name="Satoh H."/>
            <person name="Okabe S."/>
        </authorList>
    </citation>
    <scope>NUCLEOTIDE SEQUENCE [LARGE SCALE GENOMIC DNA]</scope>
    <source>
        <strain evidence="3">JPN1</strain>
    </source>
</reference>
<comment type="caution">
    <text evidence="2">The sequence shown here is derived from an EMBL/GenBank/DDBJ whole genome shotgun (WGS) entry which is preliminary data.</text>
</comment>
<dbReference type="EMBL" id="BAFN01000001">
    <property type="protein sequence ID" value="GAN35150.1"/>
    <property type="molecule type" value="Genomic_DNA"/>
</dbReference>
<dbReference type="Proteomes" id="UP000032309">
    <property type="component" value="Unassembled WGS sequence"/>
</dbReference>
<name>A0ABQ0K259_9BACT</name>
<sequence>MQFDGGMCRSEAEKEAAKLTQQGKIKPIGEPKQQQEPQITGYELSERMAIMGENCEPDQTKPYVTYSGVLVIPFNSDPKYHYWKPGGQSVCTTLKELGRCDLIEKYKSIYCN</sequence>
<accession>A0ABQ0K259</accession>
<evidence type="ECO:0000313" key="2">
    <source>
        <dbReference type="EMBL" id="GAN35150.1"/>
    </source>
</evidence>